<keyword evidence="3" id="KW-0687">Ribonucleoprotein</keyword>
<sequence length="42" mass="4729">MLTGSLSILERLLFVVQEKTRLHNRCEVTGRPRGSMELAKSA</sequence>
<keyword evidence="2" id="KW-0689">Ribosomal protein</keyword>
<dbReference type="GO" id="GO:1990904">
    <property type="term" value="C:ribonucleoprotein complex"/>
    <property type="evidence" value="ECO:0007669"/>
    <property type="project" value="UniProtKB-KW"/>
</dbReference>
<name>A0A7X2Z9Y2_9BACL</name>
<accession>A0A7X2Z9Y2</accession>
<evidence type="ECO:0000256" key="1">
    <source>
        <dbReference type="ARBA" id="ARBA00022730"/>
    </source>
</evidence>
<dbReference type="InterPro" id="IPR001209">
    <property type="entry name" value="Ribosomal_uS14"/>
</dbReference>
<dbReference type="GO" id="GO:0019843">
    <property type="term" value="F:rRNA binding"/>
    <property type="evidence" value="ECO:0007669"/>
    <property type="project" value="UniProtKB-KW"/>
</dbReference>
<keyword evidence="1" id="KW-0699">rRNA-binding</keyword>
<dbReference type="GO" id="GO:0005840">
    <property type="term" value="C:ribosome"/>
    <property type="evidence" value="ECO:0007669"/>
    <property type="project" value="UniProtKB-KW"/>
</dbReference>
<protein>
    <submittedName>
        <fullName evidence="4">Uncharacterized protein</fullName>
    </submittedName>
</protein>
<dbReference type="GO" id="GO:0006412">
    <property type="term" value="P:translation"/>
    <property type="evidence" value="ECO:0007669"/>
    <property type="project" value="InterPro"/>
</dbReference>
<dbReference type="GO" id="GO:0003735">
    <property type="term" value="F:structural constituent of ribosome"/>
    <property type="evidence" value="ECO:0007669"/>
    <property type="project" value="InterPro"/>
</dbReference>
<evidence type="ECO:0000256" key="2">
    <source>
        <dbReference type="ARBA" id="ARBA00022980"/>
    </source>
</evidence>
<dbReference type="EMBL" id="WNZX01000004">
    <property type="protein sequence ID" value="MUG70343.1"/>
    <property type="molecule type" value="Genomic_DNA"/>
</dbReference>
<dbReference type="Proteomes" id="UP000450917">
    <property type="component" value="Unassembled WGS sequence"/>
</dbReference>
<organism evidence="4 5">
    <name type="scientific">Paenibacillus validus</name>
    <dbReference type="NCBI Taxonomy" id="44253"/>
    <lineage>
        <taxon>Bacteria</taxon>
        <taxon>Bacillati</taxon>
        <taxon>Bacillota</taxon>
        <taxon>Bacilli</taxon>
        <taxon>Bacillales</taxon>
        <taxon>Paenibacillaceae</taxon>
        <taxon>Paenibacillus</taxon>
    </lineage>
</organism>
<dbReference type="Gene3D" id="1.10.287.1480">
    <property type="match status" value="1"/>
</dbReference>
<evidence type="ECO:0000313" key="4">
    <source>
        <dbReference type="EMBL" id="MUG70343.1"/>
    </source>
</evidence>
<keyword evidence="5" id="KW-1185">Reference proteome</keyword>
<dbReference type="Pfam" id="PF00253">
    <property type="entry name" value="Ribosomal_S14"/>
    <property type="match status" value="1"/>
</dbReference>
<reference evidence="4 5" key="1">
    <citation type="submission" date="2019-11" db="EMBL/GenBank/DDBJ databases">
        <title>Draft genome sequences of five Paenibacillus species of dairy origin.</title>
        <authorList>
            <person name="Olajide A.M."/>
            <person name="Chen S."/>
            <person name="Lapointe G."/>
        </authorList>
    </citation>
    <scope>NUCLEOTIDE SEQUENCE [LARGE SCALE GENOMIC DNA]</scope>
    <source>
        <strain evidence="4 5">2CS3</strain>
    </source>
</reference>
<comment type="caution">
    <text evidence="4">The sequence shown here is derived from an EMBL/GenBank/DDBJ whole genome shotgun (WGS) entry which is preliminary data.</text>
</comment>
<gene>
    <name evidence="4" type="ORF">GNP93_06585</name>
</gene>
<evidence type="ECO:0000313" key="5">
    <source>
        <dbReference type="Proteomes" id="UP000450917"/>
    </source>
</evidence>
<evidence type="ECO:0000256" key="3">
    <source>
        <dbReference type="ARBA" id="ARBA00023274"/>
    </source>
</evidence>
<proteinExistence type="predicted"/>
<dbReference type="AlphaFoldDB" id="A0A7X2Z9Y2"/>
<keyword evidence="1" id="KW-0694">RNA-binding</keyword>